<gene>
    <name evidence="7" type="ORF">EAY46_11545</name>
    <name evidence="8" type="ORF">ERJ77_09645</name>
</gene>
<sequence length="308" mass="33595">MNPRILAPLFMLSSTFSLSLTGLLSKFLAHEIPLQSLSFLRFLLPALILLGVMSLTHFRFPPKGMKRALWVRSVCIAGCQLCFIYSLQHLSLVESVVLFSTGPLFIPLLEKLIFGVVMKAGTVVSLAITFIGVLLLAGDVSGIHLRMELLVGLLAGALNAGSQLSLYRATKSDMRSIDINAWTFVCASILLLPLLFLPTSDANVLQQTWGSLQQLAVVIALSGVSILVINTQIFRAKAYRLAHSGSQLAPLIFTNLLFTALWQQLFFNVQYLPTQMVGLGLIVMATFTGILIPKLFKSSVSSNQLKSA</sequence>
<feature type="transmembrane region" description="Helical" evidence="5">
    <location>
        <begin position="277"/>
        <end position="296"/>
    </location>
</feature>
<proteinExistence type="predicted"/>
<dbReference type="PANTHER" id="PTHR22911">
    <property type="entry name" value="ACYL-MALONYL CONDENSING ENZYME-RELATED"/>
    <property type="match status" value="1"/>
</dbReference>
<dbReference type="RefSeq" id="WP_017045989.1">
    <property type="nucleotide sequence ID" value="NZ_AJYU02000143.1"/>
</dbReference>
<dbReference type="InterPro" id="IPR037185">
    <property type="entry name" value="EmrE-like"/>
</dbReference>
<dbReference type="Proteomes" id="UP000786185">
    <property type="component" value="Unassembled WGS sequence"/>
</dbReference>
<keyword evidence="9" id="KW-1185">Reference proteome</keyword>
<dbReference type="EMBL" id="RDPI01000011">
    <property type="protein sequence ID" value="MBF4373709.1"/>
    <property type="molecule type" value="Genomic_DNA"/>
</dbReference>
<keyword evidence="4 5" id="KW-0472">Membrane</keyword>
<feature type="transmembrane region" description="Helical" evidence="5">
    <location>
        <begin position="216"/>
        <end position="236"/>
    </location>
</feature>
<name>A0A1E5FPK4_VIBAN</name>
<accession>A0A378PWR2</accession>
<evidence type="ECO:0000256" key="1">
    <source>
        <dbReference type="ARBA" id="ARBA00004141"/>
    </source>
</evidence>
<comment type="caution">
    <text evidence="8">The sequence shown here is derived from an EMBL/GenBank/DDBJ whole genome shotgun (WGS) entry which is preliminary data.</text>
</comment>
<evidence type="ECO:0000313" key="10">
    <source>
        <dbReference type="Proteomes" id="UP000786185"/>
    </source>
</evidence>
<dbReference type="SUPFAM" id="SSF103481">
    <property type="entry name" value="Multidrug resistance efflux transporter EmrE"/>
    <property type="match status" value="1"/>
</dbReference>
<evidence type="ECO:0000313" key="7">
    <source>
        <dbReference type="EMBL" id="MBF4373709.1"/>
    </source>
</evidence>
<organism evidence="8 10">
    <name type="scientific">Vibrio anguillarum</name>
    <name type="common">Listonella anguillarum</name>
    <dbReference type="NCBI Taxonomy" id="55601"/>
    <lineage>
        <taxon>Bacteria</taxon>
        <taxon>Pseudomonadati</taxon>
        <taxon>Pseudomonadota</taxon>
        <taxon>Gammaproteobacteria</taxon>
        <taxon>Vibrionales</taxon>
        <taxon>Vibrionaceae</taxon>
        <taxon>Vibrio</taxon>
    </lineage>
</organism>
<dbReference type="GO" id="GO:0016020">
    <property type="term" value="C:membrane"/>
    <property type="evidence" value="ECO:0007669"/>
    <property type="project" value="UniProtKB-SubCell"/>
</dbReference>
<keyword evidence="2 5" id="KW-0812">Transmembrane</keyword>
<feature type="transmembrane region" description="Helical" evidence="5">
    <location>
        <begin position="248"/>
        <end position="265"/>
    </location>
</feature>
<dbReference type="PANTHER" id="PTHR22911:SF6">
    <property type="entry name" value="SOLUTE CARRIER FAMILY 35 MEMBER G1"/>
    <property type="match status" value="1"/>
</dbReference>
<dbReference type="Pfam" id="PF00892">
    <property type="entry name" value="EamA"/>
    <property type="match status" value="2"/>
</dbReference>
<feature type="transmembrane region" description="Helical" evidence="5">
    <location>
        <begin position="92"/>
        <end position="109"/>
    </location>
</feature>
<feature type="transmembrane region" description="Helical" evidence="5">
    <location>
        <begin position="179"/>
        <end position="196"/>
    </location>
</feature>
<feature type="transmembrane region" description="Helical" evidence="5">
    <location>
        <begin position="149"/>
        <end position="167"/>
    </location>
</feature>
<accession>A0A1E5FPK4</accession>
<dbReference type="EMBL" id="SCLC01000006">
    <property type="protein sequence ID" value="MBF4434775.1"/>
    <property type="molecule type" value="Genomic_DNA"/>
</dbReference>
<feature type="transmembrane region" description="Helical" evidence="5">
    <location>
        <begin position="116"/>
        <end position="137"/>
    </location>
</feature>
<feature type="transmembrane region" description="Helical" evidence="5">
    <location>
        <begin position="69"/>
        <end position="86"/>
    </location>
</feature>
<dbReference type="InterPro" id="IPR000620">
    <property type="entry name" value="EamA_dom"/>
</dbReference>
<evidence type="ECO:0000313" key="9">
    <source>
        <dbReference type="Proteomes" id="UP000726136"/>
    </source>
</evidence>
<evidence type="ECO:0000259" key="6">
    <source>
        <dbReference type="Pfam" id="PF00892"/>
    </source>
</evidence>
<feature type="domain" description="EamA" evidence="6">
    <location>
        <begin position="152"/>
        <end position="287"/>
    </location>
</feature>
<reference evidence="8 9" key="1">
    <citation type="journal article" date="2021" name="PeerJ">
        <title>Analysis of 44 Vibrio anguillarum genomes reveals high genetic diversity.</title>
        <authorList>
            <person name="Hansen M.J."/>
            <person name="Dalsgaard I."/>
        </authorList>
    </citation>
    <scope>NUCLEOTIDE SEQUENCE</scope>
    <source>
        <strain evidence="7 9">040915-1/1B</strain>
        <strain evidence="8">850617-1/1</strain>
    </source>
</reference>
<keyword evidence="3 5" id="KW-1133">Transmembrane helix</keyword>
<protein>
    <submittedName>
        <fullName evidence="8">DMT family transporter</fullName>
    </submittedName>
</protein>
<dbReference type="AlphaFoldDB" id="A0A1E5FPK4"/>
<comment type="subcellular location">
    <subcellularLocation>
        <location evidence="1">Membrane</location>
        <topology evidence="1">Multi-pass membrane protein</topology>
    </subcellularLocation>
</comment>
<dbReference type="Proteomes" id="UP000726136">
    <property type="component" value="Unassembled WGS sequence"/>
</dbReference>
<feature type="domain" description="EamA" evidence="6">
    <location>
        <begin position="8"/>
        <end position="136"/>
    </location>
</feature>
<evidence type="ECO:0000256" key="4">
    <source>
        <dbReference type="ARBA" id="ARBA00023136"/>
    </source>
</evidence>
<evidence type="ECO:0000313" key="8">
    <source>
        <dbReference type="EMBL" id="MBF4434775.1"/>
    </source>
</evidence>
<evidence type="ECO:0000256" key="3">
    <source>
        <dbReference type="ARBA" id="ARBA00022989"/>
    </source>
</evidence>
<evidence type="ECO:0000256" key="2">
    <source>
        <dbReference type="ARBA" id="ARBA00022692"/>
    </source>
</evidence>
<evidence type="ECO:0000256" key="5">
    <source>
        <dbReference type="SAM" id="Phobius"/>
    </source>
</evidence>
<feature type="transmembrane region" description="Helical" evidence="5">
    <location>
        <begin position="39"/>
        <end position="57"/>
    </location>
</feature>